<proteinExistence type="predicted"/>
<keyword evidence="1" id="KW-1133">Transmembrane helix</keyword>
<keyword evidence="1" id="KW-0472">Membrane</keyword>
<dbReference type="RefSeq" id="WP_117680154.1">
    <property type="nucleotide sequence ID" value="NZ_QSRJ01000012.1"/>
</dbReference>
<evidence type="ECO:0000313" key="2">
    <source>
        <dbReference type="EMBL" id="RGL08134.1"/>
    </source>
</evidence>
<evidence type="ECO:0008006" key="4">
    <source>
        <dbReference type="Google" id="ProtNLM"/>
    </source>
</evidence>
<feature type="transmembrane region" description="Helical" evidence="1">
    <location>
        <begin position="326"/>
        <end position="343"/>
    </location>
</feature>
<feature type="transmembrane region" description="Helical" evidence="1">
    <location>
        <begin position="299"/>
        <end position="319"/>
    </location>
</feature>
<dbReference type="Proteomes" id="UP000260943">
    <property type="component" value="Unassembled WGS sequence"/>
</dbReference>
<evidence type="ECO:0000313" key="3">
    <source>
        <dbReference type="Proteomes" id="UP000260943"/>
    </source>
</evidence>
<keyword evidence="1" id="KW-0812">Transmembrane</keyword>
<feature type="transmembrane region" description="Helical" evidence="1">
    <location>
        <begin position="236"/>
        <end position="256"/>
    </location>
</feature>
<dbReference type="InterPro" id="IPR018580">
    <property type="entry name" value="Uncharacterised_YfhO"/>
</dbReference>
<evidence type="ECO:0000256" key="1">
    <source>
        <dbReference type="SAM" id="Phobius"/>
    </source>
</evidence>
<feature type="transmembrane region" description="Helical" evidence="1">
    <location>
        <begin position="85"/>
        <end position="104"/>
    </location>
</feature>
<dbReference type="EMBL" id="QSRJ01000012">
    <property type="protein sequence ID" value="RGL08134.1"/>
    <property type="molecule type" value="Genomic_DNA"/>
</dbReference>
<name>A0A3E4QPH7_9ACTN</name>
<feature type="transmembrane region" description="Helical" evidence="1">
    <location>
        <begin position="163"/>
        <end position="181"/>
    </location>
</feature>
<feature type="transmembrane region" description="Helical" evidence="1">
    <location>
        <begin position="12"/>
        <end position="31"/>
    </location>
</feature>
<feature type="transmembrane region" description="Helical" evidence="1">
    <location>
        <begin position="110"/>
        <end position="132"/>
    </location>
</feature>
<feature type="transmembrane region" description="Helical" evidence="1">
    <location>
        <begin position="363"/>
        <end position="383"/>
    </location>
</feature>
<dbReference type="PANTHER" id="PTHR38454:SF1">
    <property type="entry name" value="INTEGRAL MEMBRANE PROTEIN"/>
    <property type="match status" value="1"/>
</dbReference>
<dbReference type="Pfam" id="PF09586">
    <property type="entry name" value="YfhO"/>
    <property type="match status" value="2"/>
</dbReference>
<feature type="transmembrane region" description="Helical" evidence="1">
    <location>
        <begin position="413"/>
        <end position="435"/>
    </location>
</feature>
<gene>
    <name evidence="2" type="ORF">DXC81_09380</name>
</gene>
<dbReference type="PANTHER" id="PTHR38454">
    <property type="entry name" value="INTEGRAL MEMBRANE PROTEIN-RELATED"/>
    <property type="match status" value="1"/>
</dbReference>
<sequence>MNQYASSRPQGAKWLAACLAAPVLTLVILLISMAATEIYPFGDHAFAARDGVFQYAGFFGWFNQVLNGNDNLFYSFNKGLGGGTFALFAYYLSSPLMLLAKFIAPHDMATFFSFLMPAKLCLASFSFAIYITKRLDTRSPFIALLGSAYALTAWSFADGQNLMWIEGLIMLPLVALGAWRISTGNRPFMLMFSAALAILFNWYTAYMVCLFSIPYFFCELAANTSKGKRLRATAQYGGSMILAVLMGMIILLPVALSQLQSDSVEGGSWFFSAVASSGAPLSFSDYLKSMLHVTRDFSGAGNSIYLPLWLDVLAIAAFASRMPKRLKIGLAALAALLVVSFLFKPLDMVWTGFVRSDSYNPRYSFLLGFLACTCATWTLKSLLYTTNHQVGKAPSHSPNSNERARTVAPINRTAAIAICAVSVALISIGSAHIAIRNLSAQGTHGFASTSVSGFKQYMQRYEETISNLKQCDQGTYRVGNATSNSAGSFVPLPLNLETSGPAASAITTPENMALGYSTPAHYSSTGSGPLKQLLGNLGYCTLPGTRGVTSYHDPVLPTDSVLGIRYIIDTQQPPATQDTGISIELPEPYSKEATIYQSPSALPLGFAVSNTLADVSWTSDPFTNQQLWISSLVGKDLSQLYVEADVSQPTQANQSTCEFVITATSDGPLYLWVSQAPKPVSVSVDGAFTQFTGNYEFDSNIISLGDHVAGDKVTIALSSSEGLTASECRIVANSLNTDVATNAIASLSSSPLTITSAGNGKLAGTISVSHDQNLLITLPAENGWTAWVDGEEVALNTFTGLIALPLSAGDHAIELSYQTPGLKTGAILTAMGFAGAAVWLIVSIYRGHRSTAPLQPTHTSSSTTREK</sequence>
<reference evidence="2 3" key="1">
    <citation type="submission" date="2018-08" db="EMBL/GenBank/DDBJ databases">
        <title>A genome reference for cultivated species of the human gut microbiota.</title>
        <authorList>
            <person name="Zou Y."/>
            <person name="Xue W."/>
            <person name="Luo G."/>
        </authorList>
    </citation>
    <scope>NUCLEOTIDE SEQUENCE [LARGE SCALE GENOMIC DNA]</scope>
    <source>
        <strain evidence="2 3">TF08-14</strain>
    </source>
</reference>
<dbReference type="AlphaFoldDB" id="A0A3E4QPH7"/>
<organism evidence="2 3">
    <name type="scientific">Collinsella tanakaei</name>
    <dbReference type="NCBI Taxonomy" id="626935"/>
    <lineage>
        <taxon>Bacteria</taxon>
        <taxon>Bacillati</taxon>
        <taxon>Actinomycetota</taxon>
        <taxon>Coriobacteriia</taxon>
        <taxon>Coriobacteriales</taxon>
        <taxon>Coriobacteriaceae</taxon>
        <taxon>Collinsella</taxon>
    </lineage>
</organism>
<feature type="transmembrane region" description="Helical" evidence="1">
    <location>
        <begin position="139"/>
        <end position="157"/>
    </location>
</feature>
<accession>A0A3E4QPH7</accession>
<protein>
    <recommendedName>
        <fullName evidence="4">YfhO family protein</fullName>
    </recommendedName>
</protein>
<comment type="caution">
    <text evidence="2">The sequence shown here is derived from an EMBL/GenBank/DDBJ whole genome shotgun (WGS) entry which is preliminary data.</text>
</comment>
<feature type="transmembrane region" description="Helical" evidence="1">
    <location>
        <begin position="188"/>
        <end position="216"/>
    </location>
</feature>
<feature type="transmembrane region" description="Helical" evidence="1">
    <location>
        <begin position="825"/>
        <end position="845"/>
    </location>
</feature>